<dbReference type="InterPro" id="IPR013005">
    <property type="entry name" value="Ribosomal_uL4-like"/>
</dbReference>
<dbReference type="Proteomes" id="UP000521943">
    <property type="component" value="Unassembled WGS sequence"/>
</dbReference>
<evidence type="ECO:0000256" key="1">
    <source>
        <dbReference type="ARBA" id="ARBA00010528"/>
    </source>
</evidence>
<dbReference type="PANTHER" id="PTHR10746">
    <property type="entry name" value="50S RIBOSOMAL PROTEIN L4"/>
    <property type="match status" value="1"/>
</dbReference>
<sequence length="281" mass="30615">MLGRTLAESFSTLRVQCRAGASTSQRCMASVARPESVIPVAQPVLLDLTPPLKQFKDQPRAAGNVVALDPTVFNHPIRRDILHLCVIHHLDGLRQGTASTKTRGEVRGSGAKIRPQKGTGKARLGDGQSPMLYGGGVAFGPKPRDFSTKLPRKVIQMGMRVALSAKVKERRLGVMTQLDWPCAKTKFLNQKINELGLRKTLFITGEDNVAIGLARAINMLKSVSATTVDKVNVYELMQWERVVLDVKAVEYFERTLGKSVPIAPLPLVAEAVESTSPEVVA</sequence>
<evidence type="ECO:0000256" key="2">
    <source>
        <dbReference type="ARBA" id="ARBA00022980"/>
    </source>
</evidence>
<dbReference type="InterPro" id="IPR002136">
    <property type="entry name" value="Ribosomal_uL4"/>
</dbReference>
<gene>
    <name evidence="6" type="ORF">DFP72DRAFT_1161821</name>
</gene>
<dbReference type="GO" id="GO:0003735">
    <property type="term" value="F:structural constituent of ribosome"/>
    <property type="evidence" value="ECO:0007669"/>
    <property type="project" value="InterPro"/>
</dbReference>
<keyword evidence="7" id="KW-1185">Reference proteome</keyword>
<evidence type="ECO:0000313" key="7">
    <source>
        <dbReference type="Proteomes" id="UP000521943"/>
    </source>
</evidence>
<protein>
    <recommendedName>
        <fullName evidence="4">Large ribosomal subunit protein uL4m</fullName>
    </recommendedName>
</protein>
<keyword evidence="3" id="KW-0687">Ribonucleoprotein</keyword>
<comment type="similarity">
    <text evidence="1">Belongs to the universal ribosomal protein uL4 family.</text>
</comment>
<dbReference type="NCBIfam" id="TIGR03953">
    <property type="entry name" value="rplD_bact"/>
    <property type="match status" value="1"/>
</dbReference>
<dbReference type="EMBL" id="JACGCI010000001">
    <property type="protein sequence ID" value="KAF6766164.1"/>
    <property type="molecule type" value="Genomic_DNA"/>
</dbReference>
<dbReference type="Pfam" id="PF00573">
    <property type="entry name" value="Ribosomal_L4"/>
    <property type="match status" value="1"/>
</dbReference>
<keyword evidence="2 6" id="KW-0689">Ribosomal protein</keyword>
<evidence type="ECO:0000256" key="5">
    <source>
        <dbReference type="SAM" id="MobiDB-lite"/>
    </source>
</evidence>
<evidence type="ECO:0000313" key="6">
    <source>
        <dbReference type="EMBL" id="KAF6766164.1"/>
    </source>
</evidence>
<dbReference type="HAMAP" id="MF_01328_B">
    <property type="entry name" value="Ribosomal_uL4_B"/>
    <property type="match status" value="1"/>
</dbReference>
<dbReference type="GO" id="GO:0005840">
    <property type="term" value="C:ribosome"/>
    <property type="evidence" value="ECO:0007669"/>
    <property type="project" value="UniProtKB-KW"/>
</dbReference>
<feature type="region of interest" description="Disordered" evidence="5">
    <location>
        <begin position="99"/>
        <end position="126"/>
    </location>
</feature>
<reference evidence="6 7" key="1">
    <citation type="submission" date="2020-07" db="EMBL/GenBank/DDBJ databases">
        <title>Comparative genomics of pyrophilous fungi reveals a link between fire events and developmental genes.</title>
        <authorList>
            <consortium name="DOE Joint Genome Institute"/>
            <person name="Steindorff A.S."/>
            <person name="Carver A."/>
            <person name="Calhoun S."/>
            <person name="Stillman K."/>
            <person name="Liu H."/>
            <person name="Lipzen A."/>
            <person name="Pangilinan J."/>
            <person name="Labutti K."/>
            <person name="Bruns T.D."/>
            <person name="Grigoriev I.V."/>
        </authorList>
    </citation>
    <scope>NUCLEOTIDE SEQUENCE [LARGE SCALE GENOMIC DNA]</scope>
    <source>
        <strain evidence="6 7">CBS 144469</strain>
    </source>
</reference>
<dbReference type="GO" id="GO:0006412">
    <property type="term" value="P:translation"/>
    <property type="evidence" value="ECO:0007669"/>
    <property type="project" value="InterPro"/>
</dbReference>
<dbReference type="OrthoDB" id="275876at2759"/>
<organism evidence="6 7">
    <name type="scientific">Ephemerocybe angulata</name>
    <dbReference type="NCBI Taxonomy" id="980116"/>
    <lineage>
        <taxon>Eukaryota</taxon>
        <taxon>Fungi</taxon>
        <taxon>Dikarya</taxon>
        <taxon>Basidiomycota</taxon>
        <taxon>Agaricomycotina</taxon>
        <taxon>Agaricomycetes</taxon>
        <taxon>Agaricomycetidae</taxon>
        <taxon>Agaricales</taxon>
        <taxon>Agaricineae</taxon>
        <taxon>Psathyrellaceae</taxon>
        <taxon>Ephemerocybe</taxon>
    </lineage>
</organism>
<dbReference type="PANTHER" id="PTHR10746:SF6">
    <property type="entry name" value="LARGE RIBOSOMAL SUBUNIT PROTEIN UL4M"/>
    <property type="match status" value="1"/>
</dbReference>
<evidence type="ECO:0000256" key="4">
    <source>
        <dbReference type="ARBA" id="ARBA00040565"/>
    </source>
</evidence>
<dbReference type="SUPFAM" id="SSF52166">
    <property type="entry name" value="Ribosomal protein L4"/>
    <property type="match status" value="1"/>
</dbReference>
<dbReference type="AlphaFoldDB" id="A0A8H6IJN4"/>
<dbReference type="GO" id="GO:1990904">
    <property type="term" value="C:ribonucleoprotein complex"/>
    <property type="evidence" value="ECO:0007669"/>
    <property type="project" value="UniProtKB-KW"/>
</dbReference>
<evidence type="ECO:0000256" key="3">
    <source>
        <dbReference type="ARBA" id="ARBA00023274"/>
    </source>
</evidence>
<dbReference type="Gene3D" id="3.40.1370.10">
    <property type="match status" value="1"/>
</dbReference>
<dbReference type="InterPro" id="IPR023574">
    <property type="entry name" value="Ribosomal_uL4_dom_sf"/>
</dbReference>
<proteinExistence type="inferred from homology"/>
<accession>A0A8H6IJN4</accession>
<name>A0A8H6IJN4_9AGAR</name>
<comment type="caution">
    <text evidence="6">The sequence shown here is derived from an EMBL/GenBank/DDBJ whole genome shotgun (WGS) entry which is preliminary data.</text>
</comment>